<protein>
    <submittedName>
        <fullName evidence="1">Endonuclease</fullName>
    </submittedName>
</protein>
<name>A0A8S5PT57_9CAUD</name>
<dbReference type="EMBL" id="BK015488">
    <property type="protein sequence ID" value="DAE09428.1"/>
    <property type="molecule type" value="Genomic_DNA"/>
</dbReference>
<organism evidence="1">
    <name type="scientific">Siphoviridae sp. ct96x5</name>
    <dbReference type="NCBI Taxonomy" id="2825367"/>
    <lineage>
        <taxon>Viruses</taxon>
        <taxon>Duplodnaviria</taxon>
        <taxon>Heunggongvirae</taxon>
        <taxon>Uroviricota</taxon>
        <taxon>Caudoviricetes</taxon>
    </lineage>
</organism>
<dbReference type="InterPro" id="IPR009414">
    <property type="entry name" value="DUF1064"/>
</dbReference>
<keyword evidence="1" id="KW-0540">Nuclease</keyword>
<accession>A0A8S5PT57</accession>
<proteinExistence type="predicted"/>
<keyword evidence="1" id="KW-0255">Endonuclease</keyword>
<keyword evidence="1" id="KW-0378">Hydrolase</keyword>
<reference evidence="1" key="1">
    <citation type="journal article" date="2021" name="Proc. Natl. Acad. Sci. U.S.A.">
        <title>A Catalog of Tens of Thousands of Viruses from Human Metagenomes Reveals Hidden Associations with Chronic Diseases.</title>
        <authorList>
            <person name="Tisza M.J."/>
            <person name="Buck C.B."/>
        </authorList>
    </citation>
    <scope>NUCLEOTIDE SEQUENCE</scope>
    <source>
        <strain evidence="1">Ct96x5</strain>
    </source>
</reference>
<sequence>MAARTKFNVDKNVAKRTYNGIVFDSVLEMRYYRDFVLPKLGSGELAKCELQVPYELQEKFKHVNTDGKTVGVRAVTYVADFVLTWSNGVVQVIDTKGMPDATAKLKRKLFWYKYPDIDYQWVTYSKKYASENGGWIEYDKLSKLQRDAKKTKEK</sequence>
<dbReference type="Pfam" id="PF06356">
    <property type="entry name" value="DUF1064"/>
    <property type="match status" value="1"/>
</dbReference>
<evidence type="ECO:0000313" key="1">
    <source>
        <dbReference type="EMBL" id="DAE09428.1"/>
    </source>
</evidence>
<dbReference type="GO" id="GO:0004519">
    <property type="term" value="F:endonuclease activity"/>
    <property type="evidence" value="ECO:0007669"/>
    <property type="project" value="UniProtKB-KW"/>
</dbReference>